<dbReference type="SUPFAM" id="SSF82784">
    <property type="entry name" value="OsmC-like"/>
    <property type="match status" value="1"/>
</dbReference>
<protein>
    <submittedName>
        <fullName evidence="1">OsmC-like protein</fullName>
    </submittedName>
</protein>
<dbReference type="Pfam" id="PF02566">
    <property type="entry name" value="OsmC"/>
    <property type="match status" value="1"/>
</dbReference>
<dbReference type="AlphaFoldDB" id="A0A0W0ZJR4"/>
<dbReference type="Proteomes" id="UP000054926">
    <property type="component" value="Unassembled WGS sequence"/>
</dbReference>
<dbReference type="InterPro" id="IPR003718">
    <property type="entry name" value="OsmC/Ohr_fam"/>
</dbReference>
<gene>
    <name evidence="1" type="ORF">Lste_2188</name>
</gene>
<dbReference type="OrthoDB" id="9789573at2"/>
<reference evidence="1 2" key="1">
    <citation type="submission" date="2015-11" db="EMBL/GenBank/DDBJ databases">
        <title>Genomic analysis of 38 Legionella species identifies large and diverse effector repertoires.</title>
        <authorList>
            <person name="Burstein D."/>
            <person name="Amaro F."/>
            <person name="Zusman T."/>
            <person name="Lifshitz Z."/>
            <person name="Cohen O."/>
            <person name="Gilbert J.A."/>
            <person name="Pupko T."/>
            <person name="Shuman H.A."/>
            <person name="Segal G."/>
        </authorList>
    </citation>
    <scope>NUCLEOTIDE SEQUENCE [LARGE SCALE GENOMIC DNA]</scope>
    <source>
        <strain evidence="1 2">IMVS3376</strain>
    </source>
</reference>
<dbReference type="PATRIC" id="fig|947033.5.peg.2318"/>
<proteinExistence type="predicted"/>
<evidence type="ECO:0000313" key="1">
    <source>
        <dbReference type="EMBL" id="KTD69030.1"/>
    </source>
</evidence>
<dbReference type="EMBL" id="LNYY01000019">
    <property type="protein sequence ID" value="KTD69030.1"/>
    <property type="molecule type" value="Genomic_DNA"/>
</dbReference>
<name>A0A0W0ZJR4_9GAMM</name>
<dbReference type="STRING" id="947033.Lste_2188"/>
<dbReference type="RefSeq" id="WP_058510988.1">
    <property type="nucleotide sequence ID" value="NZ_DAIOMV010000019.1"/>
</dbReference>
<dbReference type="PANTHER" id="PTHR39624:SF2">
    <property type="entry name" value="OSMC-LIKE PROTEIN"/>
    <property type="match status" value="1"/>
</dbReference>
<dbReference type="Gene3D" id="3.30.300.20">
    <property type="match status" value="1"/>
</dbReference>
<dbReference type="InterPro" id="IPR036102">
    <property type="entry name" value="OsmC/Ohrsf"/>
</dbReference>
<dbReference type="InterPro" id="IPR015946">
    <property type="entry name" value="KH_dom-like_a/b"/>
</dbReference>
<keyword evidence="2" id="KW-1185">Reference proteome</keyword>
<sequence>MESNNKLHETIVQEGERGRFAQEIIIGEHHLIADEPVIYGGNDLGPSPYDFLLAALGSCTSMTIRMYADLKKLPLEKVRVKLTHEKTYIEDCVGCEKTSSKIDRINRRIELIGALTQEQRLRLLEIANMCPVHRTLTSKILIDTELIE</sequence>
<dbReference type="PANTHER" id="PTHR39624">
    <property type="entry name" value="PROTEIN INVOLVED IN RIMO-MEDIATED BETA-METHYLTHIOLATION OF RIBOSOMAL PROTEIN S12 YCAO"/>
    <property type="match status" value="1"/>
</dbReference>
<comment type="caution">
    <text evidence="1">The sequence shown here is derived from an EMBL/GenBank/DDBJ whole genome shotgun (WGS) entry which is preliminary data.</text>
</comment>
<accession>A0A0W0ZJR4</accession>
<organism evidence="1 2">
    <name type="scientific">Legionella steelei</name>
    <dbReference type="NCBI Taxonomy" id="947033"/>
    <lineage>
        <taxon>Bacteria</taxon>
        <taxon>Pseudomonadati</taxon>
        <taxon>Pseudomonadota</taxon>
        <taxon>Gammaproteobacteria</taxon>
        <taxon>Legionellales</taxon>
        <taxon>Legionellaceae</taxon>
        <taxon>Legionella</taxon>
    </lineage>
</organism>
<evidence type="ECO:0000313" key="2">
    <source>
        <dbReference type="Proteomes" id="UP000054926"/>
    </source>
</evidence>